<comment type="caution">
    <text evidence="7">The sequence shown here is derived from an EMBL/GenBank/DDBJ whole genome shotgun (WGS) entry which is preliminary data.</text>
</comment>
<name>A0AAW1IDR3_POPJA</name>
<keyword evidence="5 6" id="KW-0472">Membrane</keyword>
<keyword evidence="3 6" id="KW-0812">Transmembrane</keyword>
<dbReference type="GO" id="GO:0016020">
    <property type="term" value="C:membrane"/>
    <property type="evidence" value="ECO:0007669"/>
    <property type="project" value="UniProtKB-SubCell"/>
</dbReference>
<reference evidence="7 8" key="1">
    <citation type="journal article" date="2024" name="BMC Genomics">
        <title>De novo assembly and annotation of Popillia japonica's genome with initial clues to its potential as an invasive pest.</title>
        <authorList>
            <person name="Cucini C."/>
            <person name="Boschi S."/>
            <person name="Funari R."/>
            <person name="Cardaioli E."/>
            <person name="Iannotti N."/>
            <person name="Marturano G."/>
            <person name="Paoli F."/>
            <person name="Bruttini M."/>
            <person name="Carapelli A."/>
            <person name="Frati F."/>
            <person name="Nardi F."/>
        </authorList>
    </citation>
    <scope>NUCLEOTIDE SEQUENCE [LARGE SCALE GENOMIC DNA]</scope>
    <source>
        <strain evidence="7">DMR45628</strain>
    </source>
</reference>
<sequence>MSVISKFVGLNAAAWSKCVSFTRRYPIVRGMLSYAAIWPTSCIIQQTIAGKTWENYDWVQALRFSLYGGLFTAPTLYGWVRISTHLWPQTTLRTAITKAVVEQLTYGPMAMACFFFAMSYMKTNSIEEATEEVKQKFWPTYQVAICVWPLLQTMNFLYIKERNRVPFVSVCSLIWCCFLAYMHELQTRRALQQMM</sequence>
<evidence type="ECO:0000256" key="2">
    <source>
        <dbReference type="ARBA" id="ARBA00006824"/>
    </source>
</evidence>
<proteinExistence type="inferred from homology"/>
<organism evidence="7 8">
    <name type="scientific">Popillia japonica</name>
    <name type="common">Japanese beetle</name>
    <dbReference type="NCBI Taxonomy" id="7064"/>
    <lineage>
        <taxon>Eukaryota</taxon>
        <taxon>Metazoa</taxon>
        <taxon>Ecdysozoa</taxon>
        <taxon>Arthropoda</taxon>
        <taxon>Hexapoda</taxon>
        <taxon>Insecta</taxon>
        <taxon>Pterygota</taxon>
        <taxon>Neoptera</taxon>
        <taxon>Endopterygota</taxon>
        <taxon>Coleoptera</taxon>
        <taxon>Polyphaga</taxon>
        <taxon>Scarabaeiformia</taxon>
        <taxon>Scarabaeidae</taxon>
        <taxon>Rutelinae</taxon>
        <taxon>Popillia</taxon>
    </lineage>
</organism>
<keyword evidence="8" id="KW-1185">Reference proteome</keyword>
<dbReference type="PANTHER" id="PTHR11266">
    <property type="entry name" value="PEROXISOMAL MEMBRANE PROTEIN 2, PXMP2 MPV17"/>
    <property type="match status" value="1"/>
</dbReference>
<evidence type="ECO:0000313" key="8">
    <source>
        <dbReference type="Proteomes" id="UP001458880"/>
    </source>
</evidence>
<comment type="subcellular location">
    <subcellularLocation>
        <location evidence="1">Membrane</location>
        <topology evidence="1">Multi-pass membrane protein</topology>
    </subcellularLocation>
</comment>
<comment type="similarity">
    <text evidence="2 6">Belongs to the peroxisomal membrane protein PXMP2/4 family.</text>
</comment>
<dbReference type="InterPro" id="IPR007248">
    <property type="entry name" value="Mpv17_PMP22"/>
</dbReference>
<keyword evidence="4 6" id="KW-1133">Transmembrane helix</keyword>
<gene>
    <name evidence="7" type="ORF">QE152_g36142</name>
</gene>
<feature type="transmembrane region" description="Helical" evidence="6">
    <location>
        <begin position="100"/>
        <end position="120"/>
    </location>
</feature>
<evidence type="ECO:0000256" key="5">
    <source>
        <dbReference type="ARBA" id="ARBA00023136"/>
    </source>
</evidence>
<accession>A0AAW1IDR3</accession>
<dbReference type="GO" id="GO:0005739">
    <property type="term" value="C:mitochondrion"/>
    <property type="evidence" value="ECO:0007669"/>
    <property type="project" value="TreeGrafter"/>
</dbReference>
<evidence type="ECO:0000256" key="3">
    <source>
        <dbReference type="ARBA" id="ARBA00022692"/>
    </source>
</evidence>
<dbReference type="PANTHER" id="PTHR11266:SF75">
    <property type="entry name" value="IP10007P-RELATED"/>
    <property type="match status" value="1"/>
</dbReference>
<dbReference type="Proteomes" id="UP001458880">
    <property type="component" value="Unassembled WGS sequence"/>
</dbReference>
<evidence type="ECO:0000256" key="4">
    <source>
        <dbReference type="ARBA" id="ARBA00022989"/>
    </source>
</evidence>
<evidence type="ECO:0000256" key="6">
    <source>
        <dbReference type="RuleBase" id="RU363053"/>
    </source>
</evidence>
<feature type="transmembrane region" description="Helical" evidence="6">
    <location>
        <begin position="61"/>
        <end position="80"/>
    </location>
</feature>
<feature type="transmembrane region" description="Helical" evidence="6">
    <location>
        <begin position="141"/>
        <end position="159"/>
    </location>
</feature>
<dbReference type="EMBL" id="JASPKY010000632">
    <property type="protein sequence ID" value="KAK9687604.1"/>
    <property type="molecule type" value="Genomic_DNA"/>
</dbReference>
<dbReference type="AlphaFoldDB" id="A0AAW1IDR3"/>
<dbReference type="Pfam" id="PF04117">
    <property type="entry name" value="Mpv17_PMP22"/>
    <property type="match status" value="1"/>
</dbReference>
<protein>
    <submittedName>
        <fullName evidence="7">Mpv17 / PMP22 family</fullName>
    </submittedName>
</protein>
<evidence type="ECO:0000256" key="1">
    <source>
        <dbReference type="ARBA" id="ARBA00004141"/>
    </source>
</evidence>
<evidence type="ECO:0000313" key="7">
    <source>
        <dbReference type="EMBL" id="KAK9687604.1"/>
    </source>
</evidence>
<feature type="transmembrane region" description="Helical" evidence="6">
    <location>
        <begin position="165"/>
        <end position="185"/>
    </location>
</feature>